<reference evidence="1" key="2">
    <citation type="journal article" date="2015" name="Data Brief">
        <title>Shoot transcriptome of the giant reed, Arundo donax.</title>
        <authorList>
            <person name="Barrero R.A."/>
            <person name="Guerrero F.D."/>
            <person name="Moolhuijzen P."/>
            <person name="Goolsby J.A."/>
            <person name="Tidwell J."/>
            <person name="Bellgard S.E."/>
            <person name="Bellgard M.I."/>
        </authorList>
    </citation>
    <scope>NUCLEOTIDE SEQUENCE</scope>
    <source>
        <tissue evidence="1">Shoot tissue taken approximately 20 cm above the soil surface</tissue>
    </source>
</reference>
<name>A0A0A9HMH5_ARUDO</name>
<dbReference type="AlphaFoldDB" id="A0A0A9HMH5"/>
<accession>A0A0A9HMH5</accession>
<organism evidence="1">
    <name type="scientific">Arundo donax</name>
    <name type="common">Giant reed</name>
    <name type="synonym">Donax arundinaceus</name>
    <dbReference type="NCBI Taxonomy" id="35708"/>
    <lineage>
        <taxon>Eukaryota</taxon>
        <taxon>Viridiplantae</taxon>
        <taxon>Streptophyta</taxon>
        <taxon>Embryophyta</taxon>
        <taxon>Tracheophyta</taxon>
        <taxon>Spermatophyta</taxon>
        <taxon>Magnoliopsida</taxon>
        <taxon>Liliopsida</taxon>
        <taxon>Poales</taxon>
        <taxon>Poaceae</taxon>
        <taxon>PACMAD clade</taxon>
        <taxon>Arundinoideae</taxon>
        <taxon>Arundineae</taxon>
        <taxon>Arundo</taxon>
    </lineage>
</organism>
<proteinExistence type="predicted"/>
<dbReference type="EMBL" id="GBRH01163818">
    <property type="protein sequence ID" value="JAE34078.1"/>
    <property type="molecule type" value="Transcribed_RNA"/>
</dbReference>
<protein>
    <submittedName>
        <fullName evidence="1">Uncharacterized protein</fullName>
    </submittedName>
</protein>
<sequence length="18" mass="2170">MTTIFRLVYFSISYMISP</sequence>
<reference evidence="1" key="1">
    <citation type="submission" date="2014-09" db="EMBL/GenBank/DDBJ databases">
        <authorList>
            <person name="Magalhaes I.L.F."/>
            <person name="Oliveira U."/>
            <person name="Santos F.R."/>
            <person name="Vidigal T.H.D.A."/>
            <person name="Brescovit A.D."/>
            <person name="Santos A.J."/>
        </authorList>
    </citation>
    <scope>NUCLEOTIDE SEQUENCE</scope>
    <source>
        <tissue evidence="1">Shoot tissue taken approximately 20 cm above the soil surface</tissue>
    </source>
</reference>
<evidence type="ECO:0000313" key="1">
    <source>
        <dbReference type="EMBL" id="JAE34078.1"/>
    </source>
</evidence>